<keyword evidence="3" id="KW-1185">Reference proteome</keyword>
<proteinExistence type="predicted"/>
<accession>A0ABT6RAY6</accession>
<organism evidence="2 3">
    <name type="scientific">Pinibacter soli</name>
    <dbReference type="NCBI Taxonomy" id="3044211"/>
    <lineage>
        <taxon>Bacteria</taxon>
        <taxon>Pseudomonadati</taxon>
        <taxon>Bacteroidota</taxon>
        <taxon>Chitinophagia</taxon>
        <taxon>Chitinophagales</taxon>
        <taxon>Chitinophagaceae</taxon>
        <taxon>Pinibacter</taxon>
    </lineage>
</organism>
<protein>
    <submittedName>
        <fullName evidence="2">Uncharacterized protein</fullName>
    </submittedName>
</protein>
<reference evidence="2 3" key="1">
    <citation type="submission" date="2023-05" db="EMBL/GenBank/DDBJ databases">
        <title>Genome sequence of Pinibacter sp. MAH-24.</title>
        <authorList>
            <person name="Huq M.A."/>
        </authorList>
    </citation>
    <scope>NUCLEOTIDE SEQUENCE [LARGE SCALE GENOMIC DNA]</scope>
    <source>
        <strain evidence="2 3">MAH-24</strain>
    </source>
</reference>
<feature type="compositionally biased region" description="Polar residues" evidence="1">
    <location>
        <begin position="1"/>
        <end position="18"/>
    </location>
</feature>
<name>A0ABT6RAY6_9BACT</name>
<evidence type="ECO:0000313" key="2">
    <source>
        <dbReference type="EMBL" id="MDI3319732.1"/>
    </source>
</evidence>
<evidence type="ECO:0000313" key="3">
    <source>
        <dbReference type="Proteomes" id="UP001226434"/>
    </source>
</evidence>
<sequence>MQPFGNQQNAGKQSFSNNEEVKDRTKDHNVYEITGPNISVLVLWFKLIGIAAGKTFQ</sequence>
<dbReference type="EMBL" id="JASBRG010000005">
    <property type="protein sequence ID" value="MDI3319732.1"/>
    <property type="molecule type" value="Genomic_DNA"/>
</dbReference>
<dbReference type="Proteomes" id="UP001226434">
    <property type="component" value="Unassembled WGS sequence"/>
</dbReference>
<feature type="compositionally biased region" description="Basic and acidic residues" evidence="1">
    <location>
        <begin position="19"/>
        <end position="28"/>
    </location>
</feature>
<feature type="region of interest" description="Disordered" evidence="1">
    <location>
        <begin position="1"/>
        <end position="28"/>
    </location>
</feature>
<gene>
    <name evidence="2" type="ORF">QJ048_08110</name>
</gene>
<comment type="caution">
    <text evidence="2">The sequence shown here is derived from an EMBL/GenBank/DDBJ whole genome shotgun (WGS) entry which is preliminary data.</text>
</comment>
<evidence type="ECO:0000256" key="1">
    <source>
        <dbReference type="SAM" id="MobiDB-lite"/>
    </source>
</evidence>